<dbReference type="SUPFAM" id="SSF56672">
    <property type="entry name" value="DNA/RNA polymerases"/>
    <property type="match status" value="1"/>
</dbReference>
<dbReference type="AlphaFoldDB" id="A0AAE0UYJ5"/>
<protein>
    <recommendedName>
        <fullName evidence="2">ribonuclease H</fullName>
        <ecNumber evidence="2">3.1.26.4</ecNumber>
    </recommendedName>
</protein>
<dbReference type="GO" id="GO:0004523">
    <property type="term" value="F:RNA-DNA hybrid ribonuclease activity"/>
    <property type="evidence" value="ECO:0007669"/>
    <property type="project" value="UniProtKB-EC"/>
</dbReference>
<dbReference type="InterPro" id="IPR043502">
    <property type="entry name" value="DNA/RNA_pol_sf"/>
</dbReference>
<comment type="caution">
    <text evidence="4">The sequence shown here is derived from an EMBL/GenBank/DDBJ whole genome shotgun (WGS) entry which is preliminary data.</text>
</comment>
<dbReference type="EC" id="3.1.26.4" evidence="2"/>
<organism evidence="4 5">
    <name type="scientific">Hemibagrus guttatus</name>
    <dbReference type="NCBI Taxonomy" id="175788"/>
    <lineage>
        <taxon>Eukaryota</taxon>
        <taxon>Metazoa</taxon>
        <taxon>Chordata</taxon>
        <taxon>Craniata</taxon>
        <taxon>Vertebrata</taxon>
        <taxon>Euteleostomi</taxon>
        <taxon>Actinopterygii</taxon>
        <taxon>Neopterygii</taxon>
        <taxon>Teleostei</taxon>
        <taxon>Ostariophysi</taxon>
        <taxon>Siluriformes</taxon>
        <taxon>Bagridae</taxon>
        <taxon>Hemibagrus</taxon>
    </lineage>
</organism>
<dbReference type="Gene3D" id="3.30.70.270">
    <property type="match status" value="1"/>
</dbReference>
<comment type="similarity">
    <text evidence="1">Belongs to the beta type-B retroviral polymerase family. HERV class-II K(HML-2) pol subfamily.</text>
</comment>
<dbReference type="PANTHER" id="PTHR33050:SF7">
    <property type="entry name" value="RIBONUCLEASE H"/>
    <property type="match status" value="1"/>
</dbReference>
<dbReference type="Proteomes" id="UP001274896">
    <property type="component" value="Unassembled WGS sequence"/>
</dbReference>
<name>A0AAE0UYJ5_9TELE</name>
<dbReference type="InterPro" id="IPR000477">
    <property type="entry name" value="RT_dom"/>
</dbReference>
<dbReference type="InterPro" id="IPR043128">
    <property type="entry name" value="Rev_trsase/Diguanyl_cyclase"/>
</dbReference>
<sequence length="305" mass="33010">MDAALASLCLQVIRVLNYLDDWLILAHSKATAASHRDVVLVHMRSLGLWVNPEKCELSPSQRTTFLGEIWDSTTARACLSSARVATILAAVNTGGSSQHHSFGPASHEAIPVLAQRCGLPSLQTSSRCHQGYVPRTSYPAYVDKTPVSGLGSHSRGVSPSQDSFDGRLTFGLVCSLGRPPRPGSLGRPSTLVAHKLPGDDGRVSGSETLSPTPQGLPCAGHINREADFLLRQVLRPGEWRLHPQVVESVWRIYGRAEVDLFASEESLSHCLLCLSGVESSTKSPACYKILPYKNYGQCVWRGMVA</sequence>
<proteinExistence type="inferred from homology"/>
<accession>A0AAE0UYJ5</accession>
<evidence type="ECO:0000256" key="1">
    <source>
        <dbReference type="ARBA" id="ARBA00010879"/>
    </source>
</evidence>
<evidence type="ECO:0000313" key="5">
    <source>
        <dbReference type="Proteomes" id="UP001274896"/>
    </source>
</evidence>
<gene>
    <name evidence="4" type="ORF">QTP70_000121</name>
</gene>
<dbReference type="EMBL" id="JAUCMX010000012">
    <property type="protein sequence ID" value="KAK3528468.1"/>
    <property type="molecule type" value="Genomic_DNA"/>
</dbReference>
<evidence type="ECO:0000256" key="2">
    <source>
        <dbReference type="ARBA" id="ARBA00012180"/>
    </source>
</evidence>
<dbReference type="PANTHER" id="PTHR33050">
    <property type="entry name" value="REVERSE TRANSCRIPTASE DOMAIN-CONTAINING PROTEIN"/>
    <property type="match status" value="1"/>
</dbReference>
<feature type="domain" description="Reverse transcriptase" evidence="3">
    <location>
        <begin position="1"/>
        <end position="70"/>
    </location>
</feature>
<dbReference type="PROSITE" id="PS50878">
    <property type="entry name" value="RT_POL"/>
    <property type="match status" value="1"/>
</dbReference>
<evidence type="ECO:0000259" key="3">
    <source>
        <dbReference type="PROSITE" id="PS50878"/>
    </source>
</evidence>
<keyword evidence="5" id="KW-1185">Reference proteome</keyword>
<reference evidence="4" key="1">
    <citation type="submission" date="2023-06" db="EMBL/GenBank/DDBJ databases">
        <title>Male Hemibagrus guttatus genome.</title>
        <authorList>
            <person name="Bian C."/>
        </authorList>
    </citation>
    <scope>NUCLEOTIDE SEQUENCE</scope>
    <source>
        <strain evidence="4">Male_cb2023</strain>
        <tissue evidence="4">Muscle</tissue>
    </source>
</reference>
<dbReference type="InterPro" id="IPR052055">
    <property type="entry name" value="Hepadnavirus_pol/RT"/>
</dbReference>
<evidence type="ECO:0000313" key="4">
    <source>
        <dbReference type="EMBL" id="KAK3528468.1"/>
    </source>
</evidence>